<feature type="compositionally biased region" description="Basic residues" evidence="1">
    <location>
        <begin position="421"/>
        <end position="431"/>
    </location>
</feature>
<evidence type="ECO:0000256" key="1">
    <source>
        <dbReference type="SAM" id="MobiDB-lite"/>
    </source>
</evidence>
<dbReference type="InterPro" id="IPR043502">
    <property type="entry name" value="DNA/RNA_pol_sf"/>
</dbReference>
<dbReference type="EMBL" id="BAABME010009455">
    <property type="protein sequence ID" value="GAA0175198.1"/>
    <property type="molecule type" value="Genomic_DNA"/>
</dbReference>
<dbReference type="AlphaFoldDB" id="A0AAV3RJ18"/>
<gene>
    <name evidence="5" type="ORF">LIER_28425</name>
</gene>
<evidence type="ECO:0000313" key="5">
    <source>
        <dbReference type="EMBL" id="GAA0175198.1"/>
    </source>
</evidence>
<dbReference type="PANTHER" id="PTHR47481">
    <property type="match status" value="1"/>
</dbReference>
<protein>
    <submittedName>
        <fullName evidence="5">Transmembrane signal receptor</fullName>
    </submittedName>
</protein>
<comment type="caution">
    <text evidence="5">The sequence shown here is derived from an EMBL/GenBank/DDBJ whole genome shotgun (WGS) entry which is preliminary data.</text>
</comment>
<keyword evidence="5" id="KW-0675">Receptor</keyword>
<keyword evidence="2 5" id="KW-0812">Transmembrane</keyword>
<evidence type="ECO:0000313" key="6">
    <source>
        <dbReference type="Proteomes" id="UP001454036"/>
    </source>
</evidence>
<evidence type="ECO:0000259" key="4">
    <source>
        <dbReference type="Pfam" id="PF13976"/>
    </source>
</evidence>
<feature type="domain" description="GAG-pre-integrase" evidence="4">
    <location>
        <begin position="197"/>
        <end position="247"/>
    </location>
</feature>
<feature type="domain" description="Reverse transcriptase Ty1/copia-type" evidence="3">
    <location>
        <begin position="601"/>
        <end position="682"/>
    </location>
</feature>
<organism evidence="5 6">
    <name type="scientific">Lithospermum erythrorhizon</name>
    <name type="common">Purple gromwell</name>
    <name type="synonym">Lithospermum officinale var. erythrorhizon</name>
    <dbReference type="NCBI Taxonomy" id="34254"/>
    <lineage>
        <taxon>Eukaryota</taxon>
        <taxon>Viridiplantae</taxon>
        <taxon>Streptophyta</taxon>
        <taxon>Embryophyta</taxon>
        <taxon>Tracheophyta</taxon>
        <taxon>Spermatophyta</taxon>
        <taxon>Magnoliopsida</taxon>
        <taxon>eudicotyledons</taxon>
        <taxon>Gunneridae</taxon>
        <taxon>Pentapetalae</taxon>
        <taxon>asterids</taxon>
        <taxon>lamiids</taxon>
        <taxon>Boraginales</taxon>
        <taxon>Boraginaceae</taxon>
        <taxon>Boraginoideae</taxon>
        <taxon>Lithospermeae</taxon>
        <taxon>Lithospermum</taxon>
    </lineage>
</organism>
<dbReference type="Proteomes" id="UP001454036">
    <property type="component" value="Unassembled WGS sequence"/>
</dbReference>
<dbReference type="InterPro" id="IPR025724">
    <property type="entry name" value="GAG-pre-integrase_dom"/>
</dbReference>
<feature type="compositionally biased region" description="Low complexity" evidence="1">
    <location>
        <begin position="383"/>
        <end position="411"/>
    </location>
</feature>
<accession>A0AAV3RJ18</accession>
<name>A0AAV3RJ18_LITER</name>
<proteinExistence type="predicted"/>
<dbReference type="SUPFAM" id="SSF56672">
    <property type="entry name" value="DNA/RNA polymerases"/>
    <property type="match status" value="1"/>
</dbReference>
<keyword evidence="2" id="KW-0472">Membrane</keyword>
<keyword evidence="2" id="KW-1133">Transmembrane helix</keyword>
<sequence length="699" mass="77710">MSLLISSMSDETLPLAVGKETPRAIWEAVKVALANPSFFSHLALEDKLIGLKQNNMTITEYLNLAKSTFDSLAAIGFKIYGLFTWLGYVSLQYPEPYHGPDRVQVANGQHLNIHNTGTVCLSSPSRLLFLHNTFHAPNARTSLLSVQKFCADNGAYFEFHPSYFVVKDQVTHRLLLTGLSNHDTYFLSASPRVLAPHAMSSVSSSVWHHRLGHTHYRILNLLSPSLNKNSNVAFKSVELCTSYPMGKLTKFPLHLSNKRSSRPLELLFSDLWVRLPMYPLRAIVLRIMDIGVYLLIIIAYTLLSLLNFLKIIFPSILHPPPFPPARHPACISSSIFVAPLRPEPHPVSHGLAHSSSPLASPVPAQPHSPLPSQPTSSPIQPDSEPQSVTTTTQSPTPSPIQPDISSPPRQSAFHPMDLRPHPKPSQKRISSHPHALNVVHAESEPHNFSQANKCPLWHAAMCDEINVMVRTQTWSLVPKNPSMNVVGCRWVYRLKRDSHGNIVRRRARLVARGNHQVEGLDFSETFSPVIKTTTIRTILSLVVSSRWSIRQVDIQNAFLHGSLTETVYMTQPPGFVDIHFPQHVCRLHKSLYGLKQAPRIRLIMLVYVDILVTGNCSKDVSGFIAALSARFVTRDLGDLNFFLGIEAITRPDGSLLLSQRQYILDILGKANMRACKPSSTPLSTTPVSPTISDPAPNPS</sequence>
<feature type="region of interest" description="Disordered" evidence="1">
    <location>
        <begin position="346"/>
        <end position="431"/>
    </location>
</feature>
<keyword evidence="6" id="KW-1185">Reference proteome</keyword>
<evidence type="ECO:0000256" key="2">
    <source>
        <dbReference type="SAM" id="Phobius"/>
    </source>
</evidence>
<feature type="compositionally biased region" description="Low complexity" evidence="1">
    <location>
        <begin position="677"/>
        <end position="690"/>
    </location>
</feature>
<dbReference type="PANTHER" id="PTHR47481:SF43">
    <property type="entry name" value="RETROTRANSPOSON COPIA-LIKE N-TERMINAL DOMAIN-CONTAINING PROTEIN"/>
    <property type="match status" value="1"/>
</dbReference>
<dbReference type="InterPro" id="IPR013103">
    <property type="entry name" value="RVT_2"/>
</dbReference>
<dbReference type="Pfam" id="PF07727">
    <property type="entry name" value="RVT_2"/>
    <property type="match status" value="2"/>
</dbReference>
<evidence type="ECO:0000259" key="3">
    <source>
        <dbReference type="Pfam" id="PF07727"/>
    </source>
</evidence>
<feature type="compositionally biased region" description="Pro residues" evidence="1">
    <location>
        <begin position="363"/>
        <end position="372"/>
    </location>
</feature>
<feature type="transmembrane region" description="Helical" evidence="2">
    <location>
        <begin position="290"/>
        <end position="313"/>
    </location>
</feature>
<dbReference type="Pfam" id="PF13976">
    <property type="entry name" value="gag_pre-integrs"/>
    <property type="match status" value="1"/>
</dbReference>
<feature type="domain" description="Reverse transcriptase Ty1/copia-type" evidence="3">
    <location>
        <begin position="472"/>
        <end position="600"/>
    </location>
</feature>
<reference evidence="5 6" key="1">
    <citation type="submission" date="2024-01" db="EMBL/GenBank/DDBJ databases">
        <title>The complete chloroplast genome sequence of Lithospermum erythrorhizon: insights into the phylogenetic relationship among Boraginaceae species and the maternal lineages of purple gromwells.</title>
        <authorList>
            <person name="Okada T."/>
            <person name="Watanabe K."/>
        </authorList>
    </citation>
    <scope>NUCLEOTIDE SEQUENCE [LARGE SCALE GENOMIC DNA]</scope>
</reference>
<feature type="region of interest" description="Disordered" evidence="1">
    <location>
        <begin position="677"/>
        <end position="699"/>
    </location>
</feature>